<dbReference type="Gene3D" id="1.10.10.10">
    <property type="entry name" value="Winged helix-like DNA-binding domain superfamily/Winged helix DNA-binding domain"/>
    <property type="match status" value="1"/>
</dbReference>
<dbReference type="PANTHER" id="PTHR43537">
    <property type="entry name" value="TRANSCRIPTIONAL REGULATOR, GNTR FAMILY"/>
    <property type="match status" value="1"/>
</dbReference>
<dbReference type="SMART" id="SM00345">
    <property type="entry name" value="HTH_GNTR"/>
    <property type="match status" value="1"/>
</dbReference>
<dbReference type="PANTHER" id="PTHR43537:SF5">
    <property type="entry name" value="UXU OPERON TRANSCRIPTIONAL REGULATOR"/>
    <property type="match status" value="1"/>
</dbReference>
<accession>A0ABV8V3A8</accession>
<dbReference type="InterPro" id="IPR008920">
    <property type="entry name" value="TF_FadR/GntR_C"/>
</dbReference>
<keyword evidence="2" id="KW-0238">DNA-binding</keyword>
<keyword evidence="3" id="KW-0804">Transcription</keyword>
<dbReference type="RefSeq" id="WP_290259408.1">
    <property type="nucleotide sequence ID" value="NZ_JAUFQG010000004.1"/>
</dbReference>
<dbReference type="SUPFAM" id="SSF48008">
    <property type="entry name" value="GntR ligand-binding domain-like"/>
    <property type="match status" value="1"/>
</dbReference>
<evidence type="ECO:0000256" key="2">
    <source>
        <dbReference type="ARBA" id="ARBA00023125"/>
    </source>
</evidence>
<dbReference type="InterPro" id="IPR036388">
    <property type="entry name" value="WH-like_DNA-bd_sf"/>
</dbReference>
<reference evidence="6" key="1">
    <citation type="journal article" date="2019" name="Int. J. Syst. Evol. Microbiol.">
        <title>The Global Catalogue of Microorganisms (GCM) 10K type strain sequencing project: providing services to taxonomists for standard genome sequencing and annotation.</title>
        <authorList>
            <consortium name="The Broad Institute Genomics Platform"/>
            <consortium name="The Broad Institute Genome Sequencing Center for Infectious Disease"/>
            <person name="Wu L."/>
            <person name="Ma J."/>
        </authorList>
    </citation>
    <scope>NUCLEOTIDE SEQUENCE [LARGE SCALE GENOMIC DNA]</scope>
    <source>
        <strain evidence="6">CECT 8570</strain>
    </source>
</reference>
<evidence type="ECO:0000259" key="4">
    <source>
        <dbReference type="PROSITE" id="PS50949"/>
    </source>
</evidence>
<protein>
    <submittedName>
        <fullName evidence="5">FadR/GntR family transcriptional regulator</fullName>
    </submittedName>
</protein>
<keyword evidence="6" id="KW-1185">Reference proteome</keyword>
<evidence type="ECO:0000313" key="5">
    <source>
        <dbReference type="EMBL" id="MFC4361653.1"/>
    </source>
</evidence>
<comment type="caution">
    <text evidence="5">The sequence shown here is derived from an EMBL/GenBank/DDBJ whole genome shotgun (WGS) entry which is preliminary data.</text>
</comment>
<dbReference type="Pfam" id="PF00392">
    <property type="entry name" value="GntR"/>
    <property type="match status" value="1"/>
</dbReference>
<dbReference type="SMART" id="SM00895">
    <property type="entry name" value="FCD"/>
    <property type="match status" value="1"/>
</dbReference>
<dbReference type="Proteomes" id="UP001595840">
    <property type="component" value="Unassembled WGS sequence"/>
</dbReference>
<dbReference type="EMBL" id="JBHSCX010000003">
    <property type="protein sequence ID" value="MFC4361653.1"/>
    <property type="molecule type" value="Genomic_DNA"/>
</dbReference>
<organism evidence="5 6">
    <name type="scientific">Simiduia curdlanivorans</name>
    <dbReference type="NCBI Taxonomy" id="1492769"/>
    <lineage>
        <taxon>Bacteria</taxon>
        <taxon>Pseudomonadati</taxon>
        <taxon>Pseudomonadota</taxon>
        <taxon>Gammaproteobacteria</taxon>
        <taxon>Cellvibrionales</taxon>
        <taxon>Cellvibrionaceae</taxon>
        <taxon>Simiduia</taxon>
    </lineage>
</organism>
<dbReference type="Pfam" id="PF07729">
    <property type="entry name" value="FCD"/>
    <property type="match status" value="1"/>
</dbReference>
<evidence type="ECO:0000313" key="6">
    <source>
        <dbReference type="Proteomes" id="UP001595840"/>
    </source>
</evidence>
<dbReference type="InterPro" id="IPR036390">
    <property type="entry name" value="WH_DNA-bd_sf"/>
</dbReference>
<proteinExistence type="predicted"/>
<dbReference type="SUPFAM" id="SSF46785">
    <property type="entry name" value="Winged helix' DNA-binding domain"/>
    <property type="match status" value="1"/>
</dbReference>
<evidence type="ECO:0000256" key="3">
    <source>
        <dbReference type="ARBA" id="ARBA00023163"/>
    </source>
</evidence>
<evidence type="ECO:0000256" key="1">
    <source>
        <dbReference type="ARBA" id="ARBA00023015"/>
    </source>
</evidence>
<dbReference type="PRINTS" id="PR00035">
    <property type="entry name" value="HTHGNTR"/>
</dbReference>
<dbReference type="InterPro" id="IPR000524">
    <property type="entry name" value="Tscrpt_reg_HTH_GntR"/>
</dbReference>
<gene>
    <name evidence="5" type="ORF">ACFOX3_05020</name>
</gene>
<feature type="domain" description="HTH gntR-type" evidence="4">
    <location>
        <begin position="9"/>
        <end position="77"/>
    </location>
</feature>
<keyword evidence="1" id="KW-0805">Transcription regulation</keyword>
<dbReference type="PROSITE" id="PS50949">
    <property type="entry name" value="HTH_GNTR"/>
    <property type="match status" value="1"/>
</dbReference>
<sequence>MELQTVKAERLYLKVAQQLSGLIADGSIKPGDRLPSERVLADKLGVSRPTIREAMIALEISGVIEIRTGSGIYATKKQIQQPQLELGDKGVGPFEILEIRFIVESEACALAAARISKEQITALKTTLAEMQEEEKRPDASEQADWKFHRIIAEATQNSAVISIVDWLWQLRNQSELSTAFMERLRSEGVHPSIDDHRKIVLALEQRNPEKARAAMRNHIENATAAAATHFGRESE</sequence>
<dbReference type="Gene3D" id="1.20.120.530">
    <property type="entry name" value="GntR ligand-binding domain-like"/>
    <property type="match status" value="1"/>
</dbReference>
<dbReference type="InterPro" id="IPR011711">
    <property type="entry name" value="GntR_C"/>
</dbReference>
<dbReference type="CDD" id="cd07377">
    <property type="entry name" value="WHTH_GntR"/>
    <property type="match status" value="1"/>
</dbReference>
<name>A0ABV8V3A8_9GAMM</name>